<gene>
    <name evidence="1" type="ORF">RSOLAG22IIIB_06172</name>
</gene>
<keyword evidence="2" id="KW-1185">Reference proteome</keyword>
<evidence type="ECO:0000313" key="2">
    <source>
        <dbReference type="Proteomes" id="UP000044841"/>
    </source>
</evidence>
<dbReference type="GO" id="GO:0003735">
    <property type="term" value="F:structural constituent of ribosome"/>
    <property type="evidence" value="ECO:0007669"/>
    <property type="project" value="TreeGrafter"/>
</dbReference>
<sequence length="96" mass="11119">MPYPDNPTFKPPPPLSDIIKSSIYNRYIEALQPLGSKPEYHSRTIRSLSEQFGISIARVEAIVRLKKYEQQYQKVNTYSSRTPVLSDLRSLYVMPN</sequence>
<evidence type="ECO:0000313" key="1">
    <source>
        <dbReference type="EMBL" id="CUA76266.1"/>
    </source>
</evidence>
<dbReference type="GO" id="GO:0005763">
    <property type="term" value="C:mitochondrial small ribosomal subunit"/>
    <property type="evidence" value="ECO:0007669"/>
    <property type="project" value="TreeGrafter"/>
</dbReference>
<accession>A0A0K6GCR0</accession>
<dbReference type="PANTHER" id="PTHR28158">
    <property type="entry name" value="37S RIBOSOMAL PROTEIN S35, MITOCHONDRIAL"/>
    <property type="match status" value="1"/>
</dbReference>
<dbReference type="GO" id="GO:0032543">
    <property type="term" value="P:mitochondrial translation"/>
    <property type="evidence" value="ECO:0007669"/>
    <property type="project" value="TreeGrafter"/>
</dbReference>
<organism evidence="1 2">
    <name type="scientific">Rhizoctonia solani</name>
    <dbReference type="NCBI Taxonomy" id="456999"/>
    <lineage>
        <taxon>Eukaryota</taxon>
        <taxon>Fungi</taxon>
        <taxon>Dikarya</taxon>
        <taxon>Basidiomycota</taxon>
        <taxon>Agaricomycotina</taxon>
        <taxon>Agaricomycetes</taxon>
        <taxon>Cantharellales</taxon>
        <taxon>Ceratobasidiaceae</taxon>
        <taxon>Rhizoctonia</taxon>
    </lineage>
</organism>
<proteinExistence type="predicted"/>
<dbReference type="Pfam" id="PF12298">
    <property type="entry name" value="Bot1p"/>
    <property type="match status" value="1"/>
</dbReference>
<dbReference type="PANTHER" id="PTHR28158:SF1">
    <property type="entry name" value="SMALL RIBOSOMAL SUBUNIT PROTEIN MS45"/>
    <property type="match status" value="1"/>
</dbReference>
<dbReference type="EMBL" id="CYGV01001656">
    <property type="protein sequence ID" value="CUA76266.1"/>
    <property type="molecule type" value="Genomic_DNA"/>
</dbReference>
<dbReference type="AlphaFoldDB" id="A0A0K6GCR0"/>
<name>A0A0K6GCR0_9AGAM</name>
<dbReference type="Proteomes" id="UP000044841">
    <property type="component" value="Unassembled WGS sequence"/>
</dbReference>
<dbReference type="InterPro" id="IPR021036">
    <property type="entry name" value="Ribosomal_mS45"/>
</dbReference>
<reference evidence="1 2" key="1">
    <citation type="submission" date="2015-07" db="EMBL/GenBank/DDBJ databases">
        <authorList>
            <person name="Noorani M."/>
        </authorList>
    </citation>
    <scope>NUCLEOTIDE SEQUENCE [LARGE SCALE GENOMIC DNA]</scope>
    <source>
        <strain evidence="1">BBA 69670</strain>
    </source>
</reference>
<protein>
    <submittedName>
        <fullName evidence="1">Uncharacterized protein</fullName>
    </submittedName>
</protein>